<dbReference type="OrthoDB" id="9780552at2"/>
<dbReference type="RefSeq" id="WP_125983619.1">
    <property type="nucleotide sequence ID" value="NZ_NGJS01000005.1"/>
</dbReference>
<dbReference type="HAMAP" id="MF_01811">
    <property type="entry name" value="YidC_type2"/>
    <property type="match status" value="1"/>
</dbReference>
<evidence type="ECO:0000256" key="9">
    <source>
        <dbReference type="ARBA" id="ARBA00023139"/>
    </source>
</evidence>
<keyword evidence="11 12" id="KW-0449">Lipoprotein</keyword>
<keyword evidence="2 12" id="KW-0813">Transport</keyword>
<sequence length="311" mass="34213">MKNFKKWLITSGLFMLLITLSGCVDTDKKGNPTGDGIIYNVLVKPMSHLVTYLAENLGLGFGMAIIVLTLVVRLIILPLGLSQMKKSMIQQEKIAALKPHMDAINEKMKNSSSQEEQLAAQQELQKLYKENDVSIIGGIGCLPLIIQMPIFTALFFAAKVTPGISESTFLGINLGKPSLILVALAGISYFIQSYVSMMGMDEAQKKQMKMMSYISPLMIIFISFSSPAGVTLYWVVGGIFSCLQSAISTLYQKPKIKRELEEHFAKNPIKVTTSSIAKDVTPPVKQNNKSNKNQSTNKKIGGRNAGKQQKK</sequence>
<gene>
    <name evidence="12" type="primary">yidC</name>
    <name evidence="15" type="ORF">CBF37_04880</name>
</gene>
<feature type="compositionally biased region" description="Low complexity" evidence="13">
    <location>
        <begin position="285"/>
        <end position="299"/>
    </location>
</feature>
<dbReference type="GO" id="GO:0005886">
    <property type="term" value="C:plasma membrane"/>
    <property type="evidence" value="ECO:0007669"/>
    <property type="project" value="UniProtKB-SubCell"/>
</dbReference>
<comment type="subcellular location">
    <subcellularLocation>
        <location evidence="1 12">Cell membrane</location>
        <topology evidence="1 12">Multi-pass membrane protein</topology>
    </subcellularLocation>
</comment>
<evidence type="ECO:0000313" key="15">
    <source>
        <dbReference type="EMBL" id="RST99306.1"/>
    </source>
</evidence>
<feature type="transmembrane region" description="Helical" evidence="12">
    <location>
        <begin position="57"/>
        <end position="81"/>
    </location>
</feature>
<comment type="caution">
    <text evidence="15">The sequence shown here is derived from an EMBL/GenBank/DDBJ whole genome shotgun (WGS) entry which is preliminary data.</text>
</comment>
<dbReference type="PRINTS" id="PR00701">
    <property type="entry name" value="60KDINNERMP"/>
</dbReference>
<feature type="transmembrane region" description="Helical" evidence="12">
    <location>
        <begin position="210"/>
        <end position="226"/>
    </location>
</feature>
<keyword evidence="10 12" id="KW-0143">Chaperone</keyword>
<dbReference type="InterPro" id="IPR001708">
    <property type="entry name" value="YidC/ALB3/OXA1/COX18"/>
</dbReference>
<evidence type="ECO:0000256" key="12">
    <source>
        <dbReference type="HAMAP-Rule" id="MF_01811"/>
    </source>
</evidence>
<evidence type="ECO:0000256" key="5">
    <source>
        <dbReference type="ARBA" id="ARBA00022729"/>
    </source>
</evidence>
<evidence type="ECO:0000313" key="16">
    <source>
        <dbReference type="Proteomes" id="UP000287857"/>
    </source>
</evidence>
<reference evidence="15 16" key="1">
    <citation type="submission" date="2017-05" db="EMBL/GenBank/DDBJ databases">
        <title>Vagococcus spp. assemblies.</title>
        <authorList>
            <person name="Gulvik C.A."/>
        </authorList>
    </citation>
    <scope>NUCLEOTIDE SEQUENCE [LARGE SCALE GENOMIC DNA]</scope>
    <source>
        <strain evidence="15 16">SS1995</strain>
    </source>
</reference>
<dbReference type="InterPro" id="IPR047196">
    <property type="entry name" value="YidC_ALB_C"/>
</dbReference>
<feature type="transmembrane region" description="Helical" evidence="12">
    <location>
        <begin position="178"/>
        <end position="198"/>
    </location>
</feature>
<evidence type="ECO:0000256" key="13">
    <source>
        <dbReference type="SAM" id="MobiDB-lite"/>
    </source>
</evidence>
<dbReference type="InterPro" id="IPR023060">
    <property type="entry name" value="YidC/YidC1/YidC2_Firmicutes"/>
</dbReference>
<comment type="similarity">
    <text evidence="12">Belongs to the OXA1/ALB3/YidC family. Type 2 subfamily.</text>
</comment>
<feature type="transmembrane region" description="Helical" evidence="12">
    <location>
        <begin position="135"/>
        <end position="158"/>
    </location>
</feature>
<dbReference type="CDD" id="cd20070">
    <property type="entry name" value="5TM_YidC_Alb3"/>
    <property type="match status" value="1"/>
</dbReference>
<keyword evidence="16" id="KW-1185">Reference proteome</keyword>
<dbReference type="Pfam" id="PF02096">
    <property type="entry name" value="60KD_IMP"/>
    <property type="match status" value="1"/>
</dbReference>
<evidence type="ECO:0000256" key="6">
    <source>
        <dbReference type="ARBA" id="ARBA00022927"/>
    </source>
</evidence>
<proteinExistence type="inferred from homology"/>
<evidence type="ECO:0000256" key="10">
    <source>
        <dbReference type="ARBA" id="ARBA00023186"/>
    </source>
</evidence>
<dbReference type="EMBL" id="NGJS01000005">
    <property type="protein sequence ID" value="RST99306.1"/>
    <property type="molecule type" value="Genomic_DNA"/>
</dbReference>
<evidence type="ECO:0000256" key="7">
    <source>
        <dbReference type="ARBA" id="ARBA00022989"/>
    </source>
</evidence>
<organism evidence="15 16">
    <name type="scientific">Vagococcus vulneris</name>
    <dbReference type="NCBI Taxonomy" id="1977869"/>
    <lineage>
        <taxon>Bacteria</taxon>
        <taxon>Bacillati</taxon>
        <taxon>Bacillota</taxon>
        <taxon>Bacilli</taxon>
        <taxon>Lactobacillales</taxon>
        <taxon>Enterococcaceae</taxon>
        <taxon>Vagococcus</taxon>
    </lineage>
</organism>
<dbReference type="PANTHER" id="PTHR12428:SF65">
    <property type="entry name" value="CYTOCHROME C OXIDASE ASSEMBLY PROTEIN COX18, MITOCHONDRIAL"/>
    <property type="match status" value="1"/>
</dbReference>
<protein>
    <recommendedName>
        <fullName evidence="12">Membrane protein insertase YidC</fullName>
    </recommendedName>
    <alternativeName>
        <fullName evidence="12">Foldase YidC</fullName>
    </alternativeName>
    <alternativeName>
        <fullName evidence="12">Membrane integrase YidC</fullName>
    </alternativeName>
    <alternativeName>
        <fullName evidence="12">Membrane protein YidC</fullName>
    </alternativeName>
</protein>
<dbReference type="NCBIfam" id="TIGR03592">
    <property type="entry name" value="yidC_oxa1_cterm"/>
    <property type="match status" value="1"/>
</dbReference>
<dbReference type="GO" id="GO:0051205">
    <property type="term" value="P:protein insertion into membrane"/>
    <property type="evidence" value="ECO:0007669"/>
    <property type="project" value="TreeGrafter"/>
</dbReference>
<evidence type="ECO:0000259" key="14">
    <source>
        <dbReference type="Pfam" id="PF02096"/>
    </source>
</evidence>
<evidence type="ECO:0000256" key="11">
    <source>
        <dbReference type="ARBA" id="ARBA00023288"/>
    </source>
</evidence>
<keyword evidence="6 12" id="KW-0653">Protein transport</keyword>
<keyword evidence="5 12" id="KW-0732">Signal</keyword>
<evidence type="ECO:0000256" key="3">
    <source>
        <dbReference type="ARBA" id="ARBA00022475"/>
    </source>
</evidence>
<dbReference type="GO" id="GO:0032977">
    <property type="term" value="F:membrane insertase activity"/>
    <property type="evidence" value="ECO:0007669"/>
    <property type="project" value="InterPro"/>
</dbReference>
<dbReference type="GO" id="GO:0015031">
    <property type="term" value="P:protein transport"/>
    <property type="evidence" value="ECO:0007669"/>
    <property type="project" value="UniProtKB-KW"/>
</dbReference>
<evidence type="ECO:0000256" key="8">
    <source>
        <dbReference type="ARBA" id="ARBA00023136"/>
    </source>
</evidence>
<feature type="region of interest" description="Disordered" evidence="13">
    <location>
        <begin position="275"/>
        <end position="311"/>
    </location>
</feature>
<dbReference type="InterPro" id="IPR028055">
    <property type="entry name" value="YidC/Oxa/ALB_C"/>
</dbReference>
<dbReference type="Proteomes" id="UP000287857">
    <property type="component" value="Unassembled WGS sequence"/>
</dbReference>
<accession>A0A429ZZ97</accession>
<comment type="function">
    <text evidence="12">Required for the insertion and/or proper folding and/or complex formation of integral membrane proteins into the membrane. Involved in integration of membrane proteins that insert both dependently and independently of the Sec translocase complex, as well as at least some lipoproteins.</text>
</comment>
<dbReference type="PROSITE" id="PS51257">
    <property type="entry name" value="PROKAR_LIPOPROTEIN"/>
    <property type="match status" value="1"/>
</dbReference>
<keyword evidence="7 12" id="KW-1133">Transmembrane helix</keyword>
<keyword evidence="9" id="KW-0564">Palmitate</keyword>
<keyword evidence="8 12" id="KW-0472">Membrane</keyword>
<evidence type="ECO:0000256" key="1">
    <source>
        <dbReference type="ARBA" id="ARBA00004651"/>
    </source>
</evidence>
<dbReference type="AlphaFoldDB" id="A0A429ZZ97"/>
<evidence type="ECO:0000256" key="4">
    <source>
        <dbReference type="ARBA" id="ARBA00022692"/>
    </source>
</evidence>
<keyword evidence="3 12" id="KW-1003">Cell membrane</keyword>
<keyword evidence="4 12" id="KW-0812">Transmembrane</keyword>
<feature type="domain" description="Membrane insertase YidC/Oxa/ALB C-terminal" evidence="14">
    <location>
        <begin position="61"/>
        <end position="247"/>
    </location>
</feature>
<evidence type="ECO:0000256" key="2">
    <source>
        <dbReference type="ARBA" id="ARBA00022448"/>
    </source>
</evidence>
<dbReference type="PANTHER" id="PTHR12428">
    <property type="entry name" value="OXA1"/>
    <property type="match status" value="1"/>
</dbReference>
<name>A0A429ZZ97_9ENTE</name>